<reference evidence="2" key="1">
    <citation type="submission" date="2017-10" db="EMBL/GenBank/DDBJ databases">
        <title>Completed PacBio SMRT sequence of Methylosinus trichosporium OB3b reveals presence of a third large plasmid.</title>
        <authorList>
            <person name="Charles T.C."/>
            <person name="Lynch M.D.J."/>
            <person name="Heil J.R."/>
            <person name="Cheng J."/>
        </authorList>
    </citation>
    <scope>NUCLEOTIDE SEQUENCE [LARGE SCALE GENOMIC DNA]</scope>
    <source>
        <strain evidence="2">OB3b</strain>
        <plasmid evidence="2">pob3b3</plasmid>
    </source>
</reference>
<dbReference type="STRING" id="595536.GCA_000178815_00088"/>
<name>A0A2D2D7G5_METT3</name>
<proteinExistence type="predicted"/>
<dbReference type="EMBL" id="CP023740">
    <property type="protein sequence ID" value="ATQ70966.1"/>
    <property type="molecule type" value="Genomic_DNA"/>
</dbReference>
<dbReference type="InterPro" id="IPR029058">
    <property type="entry name" value="AB_hydrolase_fold"/>
</dbReference>
<evidence type="ECO:0000313" key="1">
    <source>
        <dbReference type="EMBL" id="ATQ70966.1"/>
    </source>
</evidence>
<dbReference type="GO" id="GO:0016787">
    <property type="term" value="F:hydrolase activity"/>
    <property type="evidence" value="ECO:0007669"/>
    <property type="project" value="UniProtKB-KW"/>
</dbReference>
<keyword evidence="1" id="KW-0378">Hydrolase</keyword>
<dbReference type="Gene3D" id="3.40.50.1820">
    <property type="entry name" value="alpha/beta hydrolase"/>
    <property type="match status" value="1"/>
</dbReference>
<dbReference type="AlphaFoldDB" id="A0A2D2D7G5"/>
<protein>
    <submittedName>
        <fullName evidence="1">Alpha/beta hydrolase</fullName>
    </submittedName>
</protein>
<dbReference type="SUPFAM" id="SSF53474">
    <property type="entry name" value="alpha/beta-Hydrolases"/>
    <property type="match status" value="1"/>
</dbReference>
<dbReference type="KEGG" id="mtw:CQW49_23765"/>
<dbReference type="InterPro" id="IPR010520">
    <property type="entry name" value="FrsA-like"/>
</dbReference>
<geneLocation type="plasmid" evidence="2">
    <name>pob3b3</name>
</geneLocation>
<dbReference type="RefSeq" id="WP_003614819.1">
    <property type="nucleotide sequence ID" value="NZ_ADVE02000003.1"/>
</dbReference>
<sequence length="359" mass="38363">MSALSEAKQFVGLHARHMGLSDALVCGVLRRVASLDGEGPGGWAREWSSEAEAALGRKDARAASNLYNLARFPCADTPTKARAAQLAAEAFRGWLEAGGAGERREARVGGERVPFLFCAASRANAPLVVLMGGIVSLKEQWGSFLGLGPRLGCAVAIADFPGVGENPIRYARAAAAVFGAIMDASEGACDTGRTLIIAPSFGGHLAILQARGDARLRGIVTVGAPLAHFFTDPDARRGMPEITRAALMSAAGVDASDFERRLTELALTPQEIAEIAIPIAYVASLRDEIIPQAEWREAAALTRNLRVYSFDDVHGAPHHLRQTRLLILAALLRHAGRPRAAGLLERALRWTSRVELYHP</sequence>
<keyword evidence="2" id="KW-1185">Reference proteome</keyword>
<evidence type="ECO:0000313" key="2">
    <source>
        <dbReference type="Proteomes" id="UP000230709"/>
    </source>
</evidence>
<dbReference type="Proteomes" id="UP000230709">
    <property type="component" value="Plasmid pOB3b3"/>
</dbReference>
<gene>
    <name evidence="1" type="ORF">CQW49_23765</name>
</gene>
<accession>A0A2D2D7G5</accession>
<organism evidence="1 2">
    <name type="scientific">Methylosinus trichosporium (strain ATCC 35070 / NCIMB 11131 / UNIQEM 75 / OB3b)</name>
    <dbReference type="NCBI Taxonomy" id="595536"/>
    <lineage>
        <taxon>Bacteria</taxon>
        <taxon>Pseudomonadati</taxon>
        <taxon>Pseudomonadota</taxon>
        <taxon>Alphaproteobacteria</taxon>
        <taxon>Hyphomicrobiales</taxon>
        <taxon>Methylocystaceae</taxon>
        <taxon>Methylosinus</taxon>
    </lineage>
</organism>
<keyword evidence="1" id="KW-0614">Plasmid</keyword>
<dbReference type="Pfam" id="PF06500">
    <property type="entry name" value="FrsA-like"/>
    <property type="match status" value="1"/>
</dbReference>